<evidence type="ECO:0000256" key="2">
    <source>
        <dbReference type="SAM" id="MobiDB-lite"/>
    </source>
</evidence>
<dbReference type="PANTHER" id="PTHR34227">
    <property type="entry name" value="CHAPERONE PROTEIN YCDY"/>
    <property type="match status" value="1"/>
</dbReference>
<evidence type="ECO:0000313" key="4">
    <source>
        <dbReference type="Proteomes" id="UP000186819"/>
    </source>
</evidence>
<proteinExistence type="predicted"/>
<dbReference type="OrthoDB" id="9155486at2"/>
<keyword evidence="4" id="KW-1185">Reference proteome</keyword>
<dbReference type="InterPro" id="IPR050289">
    <property type="entry name" value="TorD/DmsD_chaperones"/>
</dbReference>
<keyword evidence="1" id="KW-0143">Chaperone</keyword>
<name>A0A1N6YEA4_9RHOO</name>
<dbReference type="STRING" id="34027.SAMN05421829_11047"/>
<evidence type="ECO:0000313" key="3">
    <source>
        <dbReference type="EMBL" id="SIR12900.1"/>
    </source>
</evidence>
<accession>A0A1N6YEA4</accession>
<reference evidence="4" key="1">
    <citation type="submission" date="2017-01" db="EMBL/GenBank/DDBJ databases">
        <authorList>
            <person name="Varghese N."/>
            <person name="Submissions S."/>
        </authorList>
    </citation>
    <scope>NUCLEOTIDE SEQUENCE [LARGE SCALE GENOMIC DNA]</scope>
    <source>
        <strain evidence="4">ATCC 51758</strain>
    </source>
</reference>
<gene>
    <name evidence="3" type="ORF">SAMN05421829_11047</name>
</gene>
<dbReference type="AlphaFoldDB" id="A0A1N6YEA4"/>
<organism evidence="3 4">
    <name type="scientific">Aromatoleum tolulyticum</name>
    <dbReference type="NCBI Taxonomy" id="34027"/>
    <lineage>
        <taxon>Bacteria</taxon>
        <taxon>Pseudomonadati</taxon>
        <taxon>Pseudomonadota</taxon>
        <taxon>Betaproteobacteria</taxon>
        <taxon>Rhodocyclales</taxon>
        <taxon>Rhodocyclaceae</taxon>
        <taxon>Aromatoleum</taxon>
    </lineage>
</organism>
<dbReference type="EMBL" id="FTMD01000010">
    <property type="protein sequence ID" value="SIR12900.1"/>
    <property type="molecule type" value="Genomic_DNA"/>
</dbReference>
<dbReference type="RefSeq" id="WP_076602995.1">
    <property type="nucleotide sequence ID" value="NZ_FTMD01000010.1"/>
</dbReference>
<dbReference type="PANTHER" id="PTHR34227:SF1">
    <property type="entry name" value="DIMETHYL SULFOXIDE REDUCTASE CHAPERONE-RELATED"/>
    <property type="match status" value="1"/>
</dbReference>
<protein>
    <submittedName>
        <fullName evidence="3">Chaperone TorD involved in molybdoenzyme TorA maturation</fullName>
    </submittedName>
</protein>
<dbReference type="SUPFAM" id="SSF89155">
    <property type="entry name" value="TorD-like"/>
    <property type="match status" value="1"/>
</dbReference>
<dbReference type="InterPro" id="IPR020945">
    <property type="entry name" value="DMSO/NO3_reduct_chaperone"/>
</dbReference>
<feature type="region of interest" description="Disordered" evidence="2">
    <location>
        <begin position="257"/>
        <end position="287"/>
    </location>
</feature>
<dbReference type="Pfam" id="PF02613">
    <property type="entry name" value="Nitrate_red_del"/>
    <property type="match status" value="1"/>
</dbReference>
<evidence type="ECO:0000256" key="1">
    <source>
        <dbReference type="ARBA" id="ARBA00023186"/>
    </source>
</evidence>
<dbReference type="Gene3D" id="1.10.3480.10">
    <property type="entry name" value="TorD-like"/>
    <property type="match status" value="1"/>
</dbReference>
<sequence length="287" mass="31385">MMDARNIESLAERGEFYLCLARAFLTPRKQEVFTALRDALADDLEELGASLGYACADAVADYRAAIAAIPDHVTLLQRYSTLFLVPPRTIQINTGGYLDGAINGGSVSALEDTYRRCGVERGDDFHDLSDHVAVQLEFVALLYLNSAEALAAGTPPPAVRPEHFLDRFAARWVSPFLRDLENDASTPGAGPNPWLPLARILATAVAHDAVAEELPAAVQRARRAIGKARHDRAERGITADDMAFIARKLREKGLSTEHLAIPPELRDEARGYSRGTPPGPRRGSRYE</sequence>
<dbReference type="Proteomes" id="UP000186819">
    <property type="component" value="Unassembled WGS sequence"/>
</dbReference>
<dbReference type="InterPro" id="IPR036411">
    <property type="entry name" value="TorD-like_sf"/>
</dbReference>